<evidence type="ECO:0000313" key="2">
    <source>
        <dbReference type="Proteomes" id="UP000198609"/>
    </source>
</evidence>
<protein>
    <submittedName>
        <fullName evidence="1">Uncharacterized protein</fullName>
    </submittedName>
</protein>
<organism evidence="1 2">
    <name type="scientific">Streptomyces melanosporofaciens</name>
    <dbReference type="NCBI Taxonomy" id="67327"/>
    <lineage>
        <taxon>Bacteria</taxon>
        <taxon>Bacillati</taxon>
        <taxon>Actinomycetota</taxon>
        <taxon>Actinomycetes</taxon>
        <taxon>Kitasatosporales</taxon>
        <taxon>Streptomycetaceae</taxon>
        <taxon>Streptomyces</taxon>
        <taxon>Streptomyces violaceusniger group</taxon>
    </lineage>
</organism>
<dbReference type="EMBL" id="FNST01000002">
    <property type="protein sequence ID" value="SEB57128.1"/>
    <property type="molecule type" value="Genomic_DNA"/>
</dbReference>
<name>A0A1H4KGE6_STRMJ</name>
<dbReference type="Proteomes" id="UP000198609">
    <property type="component" value="Unassembled WGS sequence"/>
</dbReference>
<gene>
    <name evidence="1" type="ORF">SAMN04490356_0665</name>
</gene>
<evidence type="ECO:0000313" key="1">
    <source>
        <dbReference type="EMBL" id="SEB57128.1"/>
    </source>
</evidence>
<dbReference type="AlphaFoldDB" id="A0A1H4KGE6"/>
<sequence length="252" mass="28394">MVRFSVGDTVNAETTRNPLTFTPRFDFIDLQVIVASYTGPNEREQHLAHTFGSMQWLWSENDEFRFDQGSRELSHATFYVPRESAPSPLCHNAPHMPQRLPGGLRTDTTQNFALPQATIFCCDPEASELRCYRDLSALDGEPDALIGIAPDVSLLVKEGGVAGWSLTDPARYLTDGFADPEATPPSHTTRLRLAECLNLVTAPLIDEVMDQDADTWRRLRAIEHALHDQQDDRNRATIMHRVISRLIEDYDS</sequence>
<accession>A0A1H4KGE6</accession>
<reference evidence="2" key="1">
    <citation type="submission" date="2016-10" db="EMBL/GenBank/DDBJ databases">
        <authorList>
            <person name="Varghese N."/>
            <person name="Submissions S."/>
        </authorList>
    </citation>
    <scope>NUCLEOTIDE SEQUENCE [LARGE SCALE GENOMIC DNA]</scope>
    <source>
        <strain evidence="2">DSM 40318</strain>
    </source>
</reference>
<proteinExistence type="predicted"/>
<dbReference type="RefSeq" id="WP_093460190.1">
    <property type="nucleotide sequence ID" value="NZ_FNST01000002.1"/>
</dbReference>
<keyword evidence="2" id="KW-1185">Reference proteome</keyword>